<gene>
    <name evidence="1" type="ORF">EXM22_04945</name>
</gene>
<dbReference type="AlphaFoldDB" id="A0A5C1QIS1"/>
<dbReference type="RefSeq" id="WP_149485448.1">
    <property type="nucleotide sequence ID" value="NZ_CP036150.1"/>
</dbReference>
<keyword evidence="2" id="KW-1185">Reference proteome</keyword>
<organism evidence="1 2">
    <name type="scientific">Oceanispirochaeta crateris</name>
    <dbReference type="NCBI Taxonomy" id="2518645"/>
    <lineage>
        <taxon>Bacteria</taxon>
        <taxon>Pseudomonadati</taxon>
        <taxon>Spirochaetota</taxon>
        <taxon>Spirochaetia</taxon>
        <taxon>Spirochaetales</taxon>
        <taxon>Spirochaetaceae</taxon>
        <taxon>Oceanispirochaeta</taxon>
    </lineage>
</organism>
<proteinExistence type="predicted"/>
<name>A0A5C1QIS1_9SPIO</name>
<dbReference type="Proteomes" id="UP000324209">
    <property type="component" value="Chromosome"/>
</dbReference>
<dbReference type="EMBL" id="CP036150">
    <property type="protein sequence ID" value="QEN07367.1"/>
    <property type="molecule type" value="Genomic_DNA"/>
</dbReference>
<protein>
    <submittedName>
        <fullName evidence="1">Uncharacterized protein</fullName>
    </submittedName>
</protein>
<dbReference type="OrthoDB" id="2928696at2"/>
<sequence length="64" mass="6978">MSKAHRGQGIRELIKSGRGTCPLCKRTAIKVVFEQEFDGKQVTICKQCKSAVAKGKMKEAIAAL</sequence>
<evidence type="ECO:0000313" key="2">
    <source>
        <dbReference type="Proteomes" id="UP000324209"/>
    </source>
</evidence>
<reference evidence="1 2" key="1">
    <citation type="submission" date="2019-02" db="EMBL/GenBank/DDBJ databases">
        <title>Complete Genome Sequence and Methylome Analysis of free living Spirochaetas.</title>
        <authorList>
            <person name="Fomenkov A."/>
            <person name="Dubinina G."/>
            <person name="Leshcheva N."/>
            <person name="Mikheeva N."/>
            <person name="Grabovich M."/>
            <person name="Vincze T."/>
            <person name="Roberts R.J."/>
        </authorList>
    </citation>
    <scope>NUCLEOTIDE SEQUENCE [LARGE SCALE GENOMIC DNA]</scope>
    <source>
        <strain evidence="1 2">K2</strain>
    </source>
</reference>
<accession>A0A5C1QIS1</accession>
<dbReference type="KEGG" id="ock:EXM22_04945"/>
<evidence type="ECO:0000313" key="1">
    <source>
        <dbReference type="EMBL" id="QEN07367.1"/>
    </source>
</evidence>